<dbReference type="Gene3D" id="1.10.10.60">
    <property type="entry name" value="Homeodomain-like"/>
    <property type="match status" value="2"/>
</dbReference>
<protein>
    <submittedName>
        <fullName evidence="5">AraC family transcriptional regulator</fullName>
    </submittedName>
</protein>
<keyword evidence="3" id="KW-0804">Transcription</keyword>
<evidence type="ECO:0000256" key="3">
    <source>
        <dbReference type="ARBA" id="ARBA00023163"/>
    </source>
</evidence>
<dbReference type="SUPFAM" id="SSF51182">
    <property type="entry name" value="RmlC-like cupins"/>
    <property type="match status" value="1"/>
</dbReference>
<sequence length="289" mass="33189">MKPVLEYLPREEEESFVVKYFDYDYYPTPWHYHPEYELVLVTESTGKRFIGDNIKSFSPGDLALIGPNVPHLYRNDPPYYQPQSGVRAKSIVIHFLASSIGDDFLALPACRKIRELLSKSAMGLDIKGKANIMVAEQMHQLLELKGVPRLLKLLDILNTLAETKDKRHISNQLVKGENDRESERLNKVFEYVMKNFLSEISITDVAGLVHMAENSFSRYFSQRTRKTFSAFVNEIRLSHSSRLLADTDKSVSEICFASGFNNLSNFNRQFKSLYGLSPLAYRNQYIVKA</sequence>
<dbReference type="InterPro" id="IPR018062">
    <property type="entry name" value="HTH_AraC-typ_CS"/>
</dbReference>
<dbReference type="InterPro" id="IPR009057">
    <property type="entry name" value="Homeodomain-like_sf"/>
</dbReference>
<proteinExistence type="predicted"/>
<keyword evidence="2" id="KW-0238">DNA-binding</keyword>
<dbReference type="CDD" id="cd06976">
    <property type="entry name" value="cupin_MtlR-like_N"/>
    <property type="match status" value="1"/>
</dbReference>
<dbReference type="RefSeq" id="WP_128532026.1">
    <property type="nucleotide sequence ID" value="NZ_SBIW01000001.1"/>
</dbReference>
<accession>A0A3S3VNT0</accession>
<dbReference type="PROSITE" id="PS01124">
    <property type="entry name" value="HTH_ARAC_FAMILY_2"/>
    <property type="match status" value="1"/>
</dbReference>
<dbReference type="GO" id="GO:0003700">
    <property type="term" value="F:DNA-binding transcription factor activity"/>
    <property type="evidence" value="ECO:0007669"/>
    <property type="project" value="InterPro"/>
</dbReference>
<dbReference type="OrthoDB" id="9787988at2"/>
<dbReference type="InterPro" id="IPR003313">
    <property type="entry name" value="AraC-bd"/>
</dbReference>
<dbReference type="PRINTS" id="PR00032">
    <property type="entry name" value="HTHARAC"/>
</dbReference>
<evidence type="ECO:0000313" key="6">
    <source>
        <dbReference type="Proteomes" id="UP000286701"/>
    </source>
</evidence>
<organism evidence="5 6">
    <name type="scientific">Mucilaginibacter gilvus</name>
    <dbReference type="NCBI Taxonomy" id="2305909"/>
    <lineage>
        <taxon>Bacteria</taxon>
        <taxon>Pseudomonadati</taxon>
        <taxon>Bacteroidota</taxon>
        <taxon>Sphingobacteriia</taxon>
        <taxon>Sphingobacteriales</taxon>
        <taxon>Sphingobacteriaceae</taxon>
        <taxon>Mucilaginibacter</taxon>
    </lineage>
</organism>
<dbReference type="Pfam" id="PF02311">
    <property type="entry name" value="AraC_binding"/>
    <property type="match status" value="1"/>
</dbReference>
<dbReference type="PANTHER" id="PTHR43280:SF27">
    <property type="entry name" value="TRANSCRIPTIONAL REGULATOR MTLR"/>
    <property type="match status" value="1"/>
</dbReference>
<dbReference type="PANTHER" id="PTHR43280">
    <property type="entry name" value="ARAC-FAMILY TRANSCRIPTIONAL REGULATOR"/>
    <property type="match status" value="1"/>
</dbReference>
<evidence type="ECO:0000259" key="4">
    <source>
        <dbReference type="PROSITE" id="PS01124"/>
    </source>
</evidence>
<comment type="caution">
    <text evidence="5">The sequence shown here is derived from an EMBL/GenBank/DDBJ whole genome shotgun (WGS) entry which is preliminary data.</text>
</comment>
<dbReference type="GO" id="GO:0043565">
    <property type="term" value="F:sequence-specific DNA binding"/>
    <property type="evidence" value="ECO:0007669"/>
    <property type="project" value="InterPro"/>
</dbReference>
<name>A0A3S3VNT0_9SPHI</name>
<evidence type="ECO:0000313" key="5">
    <source>
        <dbReference type="EMBL" id="RWY57520.1"/>
    </source>
</evidence>
<dbReference type="SUPFAM" id="SSF46689">
    <property type="entry name" value="Homeodomain-like"/>
    <property type="match status" value="2"/>
</dbReference>
<dbReference type="InterPro" id="IPR011051">
    <property type="entry name" value="RmlC_Cupin_sf"/>
</dbReference>
<dbReference type="Gene3D" id="2.60.120.10">
    <property type="entry name" value="Jelly Rolls"/>
    <property type="match status" value="1"/>
</dbReference>
<feature type="domain" description="HTH araC/xylS-type" evidence="4">
    <location>
        <begin position="186"/>
        <end position="284"/>
    </location>
</feature>
<reference evidence="5 6" key="1">
    <citation type="submission" date="2019-01" db="EMBL/GenBank/DDBJ databases">
        <title>Mucilaginibacter antarcticum sp. nov., isolated from antarctic soil.</title>
        <authorList>
            <person name="Yan Y.-Q."/>
            <person name="Du Z.-J."/>
        </authorList>
    </citation>
    <scope>NUCLEOTIDE SEQUENCE [LARGE SCALE GENOMIC DNA]</scope>
    <source>
        <strain evidence="5 6">F01003</strain>
    </source>
</reference>
<dbReference type="EMBL" id="SBIW01000001">
    <property type="protein sequence ID" value="RWY57520.1"/>
    <property type="molecule type" value="Genomic_DNA"/>
</dbReference>
<dbReference type="SMART" id="SM00342">
    <property type="entry name" value="HTH_ARAC"/>
    <property type="match status" value="1"/>
</dbReference>
<keyword evidence="6" id="KW-1185">Reference proteome</keyword>
<keyword evidence="1" id="KW-0805">Transcription regulation</keyword>
<evidence type="ECO:0000256" key="2">
    <source>
        <dbReference type="ARBA" id="ARBA00023125"/>
    </source>
</evidence>
<dbReference type="InterPro" id="IPR014710">
    <property type="entry name" value="RmlC-like_jellyroll"/>
</dbReference>
<dbReference type="Pfam" id="PF12833">
    <property type="entry name" value="HTH_18"/>
    <property type="match status" value="1"/>
</dbReference>
<evidence type="ECO:0000256" key="1">
    <source>
        <dbReference type="ARBA" id="ARBA00023015"/>
    </source>
</evidence>
<gene>
    <name evidence="5" type="ORF">EPL05_03045</name>
</gene>
<dbReference type="AlphaFoldDB" id="A0A3S3VNT0"/>
<dbReference type="Proteomes" id="UP000286701">
    <property type="component" value="Unassembled WGS sequence"/>
</dbReference>
<dbReference type="PROSITE" id="PS00041">
    <property type="entry name" value="HTH_ARAC_FAMILY_1"/>
    <property type="match status" value="1"/>
</dbReference>
<dbReference type="InterPro" id="IPR020449">
    <property type="entry name" value="Tscrpt_reg_AraC-type_HTH"/>
</dbReference>
<dbReference type="InterPro" id="IPR018060">
    <property type="entry name" value="HTH_AraC"/>
</dbReference>